<organism evidence="1 2">
    <name type="scientific">Paenibacillus harenae</name>
    <dbReference type="NCBI Taxonomy" id="306543"/>
    <lineage>
        <taxon>Bacteria</taxon>
        <taxon>Bacillati</taxon>
        <taxon>Bacillota</taxon>
        <taxon>Bacilli</taxon>
        <taxon>Bacillales</taxon>
        <taxon>Paenibacillaceae</taxon>
        <taxon>Paenibacillus</taxon>
    </lineage>
</organism>
<name>A0ABT9U526_PAEHA</name>
<evidence type="ECO:0000313" key="1">
    <source>
        <dbReference type="EMBL" id="MDQ0114342.1"/>
    </source>
</evidence>
<gene>
    <name evidence="1" type="ORF">J2T15_003797</name>
</gene>
<sequence length="63" mass="6650">MSSMLQRGKVNGFDVAYAIADPLIDDIHAAFKVGETVKDLGEGADVAVNFNYADTTNGCRSVA</sequence>
<accession>A0ABT9U526</accession>
<dbReference type="RefSeq" id="WP_307205670.1">
    <property type="nucleotide sequence ID" value="NZ_JAUSSU010000007.1"/>
</dbReference>
<protein>
    <submittedName>
        <fullName evidence="1">Uncharacterized protein</fullName>
    </submittedName>
</protein>
<reference evidence="1 2" key="1">
    <citation type="submission" date="2023-07" db="EMBL/GenBank/DDBJ databases">
        <title>Sorghum-associated microbial communities from plants grown in Nebraska, USA.</title>
        <authorList>
            <person name="Schachtman D."/>
        </authorList>
    </citation>
    <scope>NUCLEOTIDE SEQUENCE [LARGE SCALE GENOMIC DNA]</scope>
    <source>
        <strain evidence="1 2">CC482</strain>
    </source>
</reference>
<proteinExistence type="predicted"/>
<comment type="caution">
    <text evidence="1">The sequence shown here is derived from an EMBL/GenBank/DDBJ whole genome shotgun (WGS) entry which is preliminary data.</text>
</comment>
<dbReference type="EMBL" id="JAUSSU010000007">
    <property type="protein sequence ID" value="MDQ0114342.1"/>
    <property type="molecule type" value="Genomic_DNA"/>
</dbReference>
<keyword evidence="2" id="KW-1185">Reference proteome</keyword>
<dbReference type="Proteomes" id="UP001229346">
    <property type="component" value="Unassembled WGS sequence"/>
</dbReference>
<evidence type="ECO:0000313" key="2">
    <source>
        <dbReference type="Proteomes" id="UP001229346"/>
    </source>
</evidence>